<dbReference type="PANTHER" id="PTHR43394:SF1">
    <property type="entry name" value="ATP-BINDING CASSETTE SUB-FAMILY B MEMBER 10, MITOCHONDRIAL"/>
    <property type="match status" value="1"/>
</dbReference>
<accession>A0A7W9FKZ8</accession>
<keyword evidence="4" id="KW-0547">Nucleotide-binding</keyword>
<dbReference type="EMBL" id="JACHOO010000002">
    <property type="protein sequence ID" value="MBB5751993.1"/>
    <property type="molecule type" value="Genomic_DNA"/>
</dbReference>
<keyword evidence="3 10" id="KW-0812">Transmembrane</keyword>
<dbReference type="GO" id="GO:0016887">
    <property type="term" value="F:ATP hydrolysis activity"/>
    <property type="evidence" value="ECO:0007669"/>
    <property type="project" value="InterPro"/>
</dbReference>
<dbReference type="InterPro" id="IPR003593">
    <property type="entry name" value="AAA+_ATPase"/>
</dbReference>
<feature type="transmembrane region" description="Helical" evidence="10">
    <location>
        <begin position="35"/>
        <end position="60"/>
    </location>
</feature>
<keyword evidence="14" id="KW-1185">Reference proteome</keyword>
<feature type="domain" description="ABC transporter" evidence="11">
    <location>
        <begin position="361"/>
        <end position="600"/>
    </location>
</feature>
<dbReference type="InterPro" id="IPR003439">
    <property type="entry name" value="ABC_transporter-like_ATP-bd"/>
</dbReference>
<dbReference type="GO" id="GO:0005524">
    <property type="term" value="F:ATP binding"/>
    <property type="evidence" value="ECO:0007669"/>
    <property type="project" value="UniProtKB-KW"/>
</dbReference>
<keyword evidence="6 10" id="KW-1133">Transmembrane helix</keyword>
<evidence type="ECO:0000256" key="2">
    <source>
        <dbReference type="ARBA" id="ARBA00005417"/>
    </source>
</evidence>
<keyword evidence="7 10" id="KW-0472">Membrane</keyword>
<dbReference type="InterPro" id="IPR011527">
    <property type="entry name" value="ABC1_TM_dom"/>
</dbReference>
<dbReference type="SUPFAM" id="SSF52540">
    <property type="entry name" value="P-loop containing nucleoside triphosphate hydrolases"/>
    <property type="match status" value="1"/>
</dbReference>
<protein>
    <submittedName>
        <fullName evidence="13">ATP-binding cassette subfamily B multidrug efflux pump</fullName>
    </submittedName>
</protein>
<dbReference type="RefSeq" id="WP_183853255.1">
    <property type="nucleotide sequence ID" value="NZ_JACHOO010000002.1"/>
</dbReference>
<evidence type="ECO:0000313" key="14">
    <source>
        <dbReference type="Proteomes" id="UP000523821"/>
    </source>
</evidence>
<dbReference type="GO" id="GO:0015421">
    <property type="term" value="F:ABC-type oligopeptide transporter activity"/>
    <property type="evidence" value="ECO:0007669"/>
    <property type="project" value="TreeGrafter"/>
</dbReference>
<feature type="transmembrane region" description="Helical" evidence="10">
    <location>
        <begin position="184"/>
        <end position="203"/>
    </location>
</feature>
<reference evidence="13 14" key="1">
    <citation type="submission" date="2020-08" db="EMBL/GenBank/DDBJ databases">
        <title>Genomic Encyclopedia of Type Strains, Phase IV (KMG-IV): sequencing the most valuable type-strain genomes for metagenomic binning, comparative biology and taxonomic classification.</title>
        <authorList>
            <person name="Goeker M."/>
        </authorList>
    </citation>
    <scope>NUCLEOTIDE SEQUENCE [LARGE SCALE GENOMIC DNA]</scope>
    <source>
        <strain evidence="13 14">DSM 16268</strain>
    </source>
</reference>
<dbReference type="PROSITE" id="PS50929">
    <property type="entry name" value="ABC_TM1F"/>
    <property type="match status" value="1"/>
</dbReference>
<dbReference type="Proteomes" id="UP000523821">
    <property type="component" value="Unassembled WGS sequence"/>
</dbReference>
<gene>
    <name evidence="13" type="ORF">GGQ63_001045</name>
</gene>
<feature type="transmembrane region" description="Helical" evidence="10">
    <location>
        <begin position="162"/>
        <end position="178"/>
    </location>
</feature>
<evidence type="ECO:0000256" key="5">
    <source>
        <dbReference type="ARBA" id="ARBA00022840"/>
    </source>
</evidence>
<evidence type="ECO:0000256" key="7">
    <source>
        <dbReference type="ARBA" id="ARBA00023136"/>
    </source>
</evidence>
<comment type="subcellular location">
    <subcellularLocation>
        <location evidence="1">Cell membrane</location>
        <topology evidence="1">Multi-pass membrane protein</topology>
    </subcellularLocation>
</comment>
<feature type="transmembrane region" description="Helical" evidence="10">
    <location>
        <begin position="80"/>
        <end position="101"/>
    </location>
</feature>
<dbReference type="Gene3D" id="3.40.50.300">
    <property type="entry name" value="P-loop containing nucleotide triphosphate hydrolases"/>
    <property type="match status" value="1"/>
</dbReference>
<evidence type="ECO:0000256" key="3">
    <source>
        <dbReference type="ARBA" id="ARBA00022692"/>
    </source>
</evidence>
<dbReference type="InterPro" id="IPR039421">
    <property type="entry name" value="Type_1_exporter"/>
</dbReference>
<dbReference type="FunFam" id="1.20.1560.10:FF:000070">
    <property type="entry name" value="Multidrug ABC transporter ATP-binding protein"/>
    <property type="match status" value="1"/>
</dbReference>
<dbReference type="FunFam" id="3.40.50.300:FF:000218">
    <property type="entry name" value="Multidrug ABC transporter ATP-binding protein"/>
    <property type="match status" value="1"/>
</dbReference>
<evidence type="ECO:0000313" key="13">
    <source>
        <dbReference type="EMBL" id="MBB5751993.1"/>
    </source>
</evidence>
<organism evidence="13 14">
    <name type="scientific">Prosthecomicrobium pneumaticum</name>
    <dbReference type="NCBI Taxonomy" id="81895"/>
    <lineage>
        <taxon>Bacteria</taxon>
        <taxon>Pseudomonadati</taxon>
        <taxon>Pseudomonadota</taxon>
        <taxon>Alphaproteobacteria</taxon>
        <taxon>Hyphomicrobiales</taxon>
        <taxon>Kaistiaceae</taxon>
        <taxon>Prosthecomicrobium</taxon>
    </lineage>
</organism>
<dbReference type="InterPro" id="IPR027417">
    <property type="entry name" value="P-loop_NTPase"/>
</dbReference>
<comment type="function">
    <text evidence="8">Part of an ABC transporter complex. Transmembrane domains (TMD) form a pore in the inner membrane and the ATP-binding domain (NBD) is responsible for energy generation.</text>
</comment>
<dbReference type="PROSITE" id="PS50893">
    <property type="entry name" value="ABC_TRANSPORTER_2"/>
    <property type="match status" value="1"/>
</dbReference>
<dbReference type="PROSITE" id="PS00211">
    <property type="entry name" value="ABC_TRANSPORTER_1"/>
    <property type="match status" value="1"/>
</dbReference>
<evidence type="ECO:0000256" key="6">
    <source>
        <dbReference type="ARBA" id="ARBA00022989"/>
    </source>
</evidence>
<dbReference type="Gene3D" id="1.20.1560.10">
    <property type="entry name" value="ABC transporter type 1, transmembrane domain"/>
    <property type="match status" value="1"/>
</dbReference>
<evidence type="ECO:0000256" key="1">
    <source>
        <dbReference type="ARBA" id="ARBA00004651"/>
    </source>
</evidence>
<name>A0A7W9FKZ8_9HYPH</name>
<dbReference type="Pfam" id="PF00664">
    <property type="entry name" value="ABC_membrane"/>
    <property type="match status" value="1"/>
</dbReference>
<dbReference type="SUPFAM" id="SSF90123">
    <property type="entry name" value="ABC transporter transmembrane region"/>
    <property type="match status" value="1"/>
</dbReference>
<comment type="similarity">
    <text evidence="2">Belongs to the ABC transporter superfamily.</text>
</comment>
<feature type="region of interest" description="Disordered" evidence="9">
    <location>
        <begin position="608"/>
        <end position="638"/>
    </location>
</feature>
<keyword evidence="5 13" id="KW-0067">ATP-binding</keyword>
<dbReference type="Pfam" id="PF00005">
    <property type="entry name" value="ABC_tran"/>
    <property type="match status" value="1"/>
</dbReference>
<evidence type="ECO:0000259" key="11">
    <source>
        <dbReference type="PROSITE" id="PS50893"/>
    </source>
</evidence>
<evidence type="ECO:0000256" key="10">
    <source>
        <dbReference type="SAM" id="Phobius"/>
    </source>
</evidence>
<evidence type="ECO:0000259" key="12">
    <source>
        <dbReference type="PROSITE" id="PS50929"/>
    </source>
</evidence>
<evidence type="ECO:0000256" key="8">
    <source>
        <dbReference type="ARBA" id="ARBA00024725"/>
    </source>
</evidence>
<dbReference type="GO" id="GO:0005886">
    <property type="term" value="C:plasma membrane"/>
    <property type="evidence" value="ECO:0007669"/>
    <property type="project" value="UniProtKB-SubCell"/>
</dbReference>
<dbReference type="AlphaFoldDB" id="A0A7W9FKZ8"/>
<dbReference type="SMART" id="SM00382">
    <property type="entry name" value="AAA"/>
    <property type="match status" value="1"/>
</dbReference>
<sequence>MFRYFERLVDPYAERPIATPPAGFLAFIWHFTRPILPILVVSSLLGAAIAALEVVVFSFLGELVDWLSRSDPSTFLAENGARLAVMAAVALVLAPLVQVAWELTFHQAIMPNFPMMVRWRVHRYLLRQGLAFFQDDMAGRIANTMMQTALAVREAVTKVSDILVYVFVYFTGAVVLLASADWRLAGPLVAWFLAYLATLVFFVPRLRTISKDQADARSVMTGRVVDSYTNILTVKLFSHTAWEDVYARESMDGFLVTVRRQMRMVTLLNATLVAINYALLGGTAALSIWLWQGSAVSTGAIAVAIGLVLRLQGMSQWILWEVAALFENVGTVQDGVATLAKPLAVTDRPGAVPLVVRDGAIRFEDVHFHYGRRRGVIAGLDLAIAPHERIGVVGASGAGKSTLTNILLRLYDIERGRILIDGEDIAAVGQESLRSAIGVVTQDTALLHRSVADNIRYGRPDATDAEVIEAAKRAEAHDFILTLEDAKGRKGYDAQVGERGVRLSGGQRQRIAIARVLLKDAPILVLDEATSALDSEVEAAIQESLDTLMAGKTVIAIAHRLSTIARMDRLVVMEAGRIVETGSHAELVAAGGLYARLWARQTGGFLELSPSEAEEAAEEAERRAEAEARRAEEDERAE</sequence>
<feature type="transmembrane region" description="Helical" evidence="10">
    <location>
        <begin position="264"/>
        <end position="282"/>
    </location>
</feature>
<feature type="domain" description="ABC transmembrane type-1" evidence="12">
    <location>
        <begin position="40"/>
        <end position="327"/>
    </location>
</feature>
<evidence type="ECO:0000256" key="4">
    <source>
        <dbReference type="ARBA" id="ARBA00022741"/>
    </source>
</evidence>
<proteinExistence type="inferred from homology"/>
<feature type="compositionally biased region" description="Basic and acidic residues" evidence="9">
    <location>
        <begin position="619"/>
        <end position="638"/>
    </location>
</feature>
<evidence type="ECO:0000256" key="9">
    <source>
        <dbReference type="SAM" id="MobiDB-lite"/>
    </source>
</evidence>
<dbReference type="InterPro" id="IPR036640">
    <property type="entry name" value="ABC1_TM_sf"/>
</dbReference>
<dbReference type="PANTHER" id="PTHR43394">
    <property type="entry name" value="ATP-DEPENDENT PERMEASE MDL1, MITOCHONDRIAL"/>
    <property type="match status" value="1"/>
</dbReference>
<comment type="caution">
    <text evidence="13">The sequence shown here is derived from an EMBL/GenBank/DDBJ whole genome shotgun (WGS) entry which is preliminary data.</text>
</comment>
<dbReference type="InterPro" id="IPR017871">
    <property type="entry name" value="ABC_transporter-like_CS"/>
</dbReference>